<evidence type="ECO:0000313" key="2">
    <source>
        <dbReference type="EMBL" id="QWG09053.1"/>
    </source>
</evidence>
<dbReference type="EMBL" id="CP076128">
    <property type="protein sequence ID" value="QWG09053.1"/>
    <property type="molecule type" value="Genomic_DNA"/>
</dbReference>
<proteinExistence type="predicted"/>
<dbReference type="Proteomes" id="UP000682802">
    <property type="component" value="Chromosome 1"/>
</dbReference>
<sequence>MLSFFKIVLKISVLITLWVFSTSVSYAQYYDDEELLEDPLVKPRIWSQLKQNPTDEYLWSRYFGKDLFDITPDEYQLYEILKNDLMNQDQGYQQELEQAKIERKIAQQAYTKNDYAVWTENISLNFGQIEVYFTEKFSAMGSEYVPYHELYPEEEYNLTKWVDEHEARLEELEEINMINNGDY</sequence>
<gene>
    <name evidence="2" type="ORF">KM029_08945</name>
</gene>
<feature type="coiled-coil region" evidence="1">
    <location>
        <begin position="82"/>
        <end position="109"/>
    </location>
</feature>
<reference evidence="2 3" key="1">
    <citation type="submission" date="2021-05" db="EMBL/GenBank/DDBJ databases">
        <title>Comparative genomic studies on the polysaccharide-degrading batcterial strains of the Flammeovirga genus.</title>
        <authorList>
            <person name="Zewei F."/>
            <person name="Zheng Z."/>
            <person name="Yu L."/>
            <person name="Ruyue G."/>
            <person name="Yanhong M."/>
            <person name="Yuanyuan C."/>
            <person name="Jingyan G."/>
            <person name="Wenjun H."/>
        </authorList>
    </citation>
    <scope>NUCLEOTIDE SEQUENCE [LARGE SCALE GENOMIC DNA]</scope>
    <source>
        <strain evidence="2 3">YS10</strain>
    </source>
</reference>
<evidence type="ECO:0000313" key="3">
    <source>
        <dbReference type="Proteomes" id="UP000682802"/>
    </source>
</evidence>
<dbReference type="RefSeq" id="WP_144072958.1">
    <property type="nucleotide sequence ID" value="NZ_CP076128.1"/>
</dbReference>
<protein>
    <submittedName>
        <fullName evidence="2">Uncharacterized protein</fullName>
    </submittedName>
</protein>
<keyword evidence="1" id="KW-0175">Coiled coil</keyword>
<organism evidence="2 3">
    <name type="scientific">Flammeovirga kamogawensis</name>
    <dbReference type="NCBI Taxonomy" id="373891"/>
    <lineage>
        <taxon>Bacteria</taxon>
        <taxon>Pseudomonadati</taxon>
        <taxon>Bacteroidota</taxon>
        <taxon>Cytophagia</taxon>
        <taxon>Cytophagales</taxon>
        <taxon>Flammeovirgaceae</taxon>
        <taxon>Flammeovirga</taxon>
    </lineage>
</organism>
<keyword evidence="3" id="KW-1185">Reference proteome</keyword>
<accession>A0ABX8H0C7</accession>
<name>A0ABX8H0C7_9BACT</name>
<evidence type="ECO:0000256" key="1">
    <source>
        <dbReference type="SAM" id="Coils"/>
    </source>
</evidence>